<organism evidence="2">
    <name type="scientific">Anaerostipes caccae</name>
    <dbReference type="NCBI Taxonomy" id="105841"/>
    <lineage>
        <taxon>Bacteria</taxon>
        <taxon>Bacillati</taxon>
        <taxon>Bacillota</taxon>
        <taxon>Clostridia</taxon>
        <taxon>Lachnospirales</taxon>
        <taxon>Lachnospiraceae</taxon>
        <taxon>Anaerostipes</taxon>
    </lineage>
</organism>
<gene>
    <name evidence="2" type="primary">polC_2</name>
    <name evidence="2" type="ORF">ACLFYP115_02554</name>
</gene>
<dbReference type="CDD" id="cd06127">
    <property type="entry name" value="DEDDh"/>
    <property type="match status" value="1"/>
</dbReference>
<dbReference type="InterPro" id="IPR013520">
    <property type="entry name" value="Ribonucl_H"/>
</dbReference>
<keyword evidence="2" id="KW-0548">Nucleotidyltransferase</keyword>
<name>A0A6N2VJC2_9FIRM</name>
<keyword evidence="1" id="KW-0378">Hydrolase</keyword>
<dbReference type="GO" id="GO:0045004">
    <property type="term" value="P:DNA replication proofreading"/>
    <property type="evidence" value="ECO:0007669"/>
    <property type="project" value="TreeGrafter"/>
</dbReference>
<keyword evidence="1" id="KW-0269">Exonuclease</keyword>
<dbReference type="GO" id="GO:0008408">
    <property type="term" value="F:3'-5' exonuclease activity"/>
    <property type="evidence" value="ECO:0007669"/>
    <property type="project" value="TreeGrafter"/>
</dbReference>
<dbReference type="InterPro" id="IPR012337">
    <property type="entry name" value="RNaseH-like_sf"/>
</dbReference>
<dbReference type="SMART" id="SM00479">
    <property type="entry name" value="EXOIII"/>
    <property type="match status" value="1"/>
</dbReference>
<reference evidence="2" key="1">
    <citation type="submission" date="2019-11" db="EMBL/GenBank/DDBJ databases">
        <authorList>
            <person name="Feng L."/>
        </authorList>
    </citation>
    <scope>NUCLEOTIDE SEQUENCE</scope>
    <source>
        <strain evidence="2">AcaccaeLFYP115</strain>
    </source>
</reference>
<proteinExistence type="predicted"/>
<dbReference type="Gene3D" id="3.30.420.10">
    <property type="entry name" value="Ribonuclease H-like superfamily/Ribonuclease H"/>
    <property type="match status" value="1"/>
</dbReference>
<dbReference type="PANTHER" id="PTHR30231">
    <property type="entry name" value="DNA POLYMERASE III SUBUNIT EPSILON"/>
    <property type="match status" value="1"/>
</dbReference>
<dbReference type="GO" id="GO:0003677">
    <property type="term" value="F:DNA binding"/>
    <property type="evidence" value="ECO:0007669"/>
    <property type="project" value="InterPro"/>
</dbReference>
<dbReference type="EMBL" id="CACRSQ010000007">
    <property type="protein sequence ID" value="VYT30030.1"/>
    <property type="molecule type" value="Genomic_DNA"/>
</dbReference>
<dbReference type="SUPFAM" id="SSF53098">
    <property type="entry name" value="Ribonuclease H-like"/>
    <property type="match status" value="1"/>
</dbReference>
<dbReference type="FunFam" id="3.30.420.10:FF:000045">
    <property type="entry name" value="3'-5' exonuclease DinG"/>
    <property type="match status" value="1"/>
</dbReference>
<sequence>MREYVAFDLETTGLSVEEDQVIEIGAVKVKNGKIAGKYNCIIYPEREVSDFIIRLTGITRKMLDGGIPMREGVEGFLAFSEGYPVLGHNLMFDYRFMKTAAKRFRYAFEKEGVDTLRAARLLLRGLESKKLSSLCEHYHYVNQAAHRAYDDALATAVVFESMKREFGEDQKVFVPEPLQYRPKKLQMITAKQKRYLNELRKYHKIEDNDSIDGLTMSEASRTIDEIISKYGVMR</sequence>
<dbReference type="PANTHER" id="PTHR30231:SF41">
    <property type="entry name" value="DNA POLYMERASE III SUBUNIT EPSILON"/>
    <property type="match status" value="1"/>
</dbReference>
<dbReference type="InterPro" id="IPR036397">
    <property type="entry name" value="RNaseH_sf"/>
</dbReference>
<dbReference type="RefSeq" id="WP_006567495.1">
    <property type="nucleotide sequence ID" value="NZ_BAABZP010000001.1"/>
</dbReference>
<accession>A0A6N2VJC2</accession>
<protein>
    <submittedName>
        <fullName evidence="2">DNA polymerase III PolC-type</fullName>
        <ecNumber evidence="2">2.7.7.7</ecNumber>
    </submittedName>
</protein>
<dbReference type="Pfam" id="PF00929">
    <property type="entry name" value="RNase_T"/>
    <property type="match status" value="1"/>
</dbReference>
<dbReference type="AlphaFoldDB" id="A0A6N2VJC2"/>
<dbReference type="GO" id="GO:0005829">
    <property type="term" value="C:cytosol"/>
    <property type="evidence" value="ECO:0007669"/>
    <property type="project" value="TreeGrafter"/>
</dbReference>
<keyword evidence="2" id="KW-0808">Transferase</keyword>
<dbReference type="NCBIfam" id="TIGR00573">
    <property type="entry name" value="dnaq"/>
    <property type="match status" value="1"/>
</dbReference>
<dbReference type="GO" id="GO:0003887">
    <property type="term" value="F:DNA-directed DNA polymerase activity"/>
    <property type="evidence" value="ECO:0007669"/>
    <property type="project" value="UniProtKB-EC"/>
</dbReference>
<dbReference type="EC" id="2.7.7.7" evidence="2"/>
<keyword evidence="1" id="KW-0540">Nuclease</keyword>
<evidence type="ECO:0000313" key="2">
    <source>
        <dbReference type="EMBL" id="VYT30030.1"/>
    </source>
</evidence>
<dbReference type="InterPro" id="IPR006054">
    <property type="entry name" value="DnaQ"/>
</dbReference>
<evidence type="ECO:0000256" key="1">
    <source>
        <dbReference type="ARBA" id="ARBA00022839"/>
    </source>
</evidence>